<name>A0A0D2A003_9PEZI</name>
<dbReference type="EMBL" id="KN847569">
    <property type="protein sequence ID" value="KIV99962.1"/>
    <property type="molecule type" value="Genomic_DNA"/>
</dbReference>
<protein>
    <submittedName>
        <fullName evidence="2">Uncharacterized protein</fullName>
    </submittedName>
</protein>
<feature type="compositionally biased region" description="Basic and acidic residues" evidence="1">
    <location>
        <begin position="110"/>
        <end position="132"/>
    </location>
</feature>
<feature type="region of interest" description="Disordered" evidence="1">
    <location>
        <begin position="100"/>
        <end position="132"/>
    </location>
</feature>
<dbReference type="Proteomes" id="UP000053259">
    <property type="component" value="Unassembled WGS sequence"/>
</dbReference>
<evidence type="ECO:0000256" key="1">
    <source>
        <dbReference type="SAM" id="MobiDB-lite"/>
    </source>
</evidence>
<evidence type="ECO:0000313" key="2">
    <source>
        <dbReference type="EMBL" id="KIV99962.1"/>
    </source>
</evidence>
<accession>A0A0D2A003</accession>
<proteinExistence type="predicted"/>
<organism evidence="2 3">
    <name type="scientific">Verruconis gallopava</name>
    <dbReference type="NCBI Taxonomy" id="253628"/>
    <lineage>
        <taxon>Eukaryota</taxon>
        <taxon>Fungi</taxon>
        <taxon>Dikarya</taxon>
        <taxon>Ascomycota</taxon>
        <taxon>Pezizomycotina</taxon>
        <taxon>Dothideomycetes</taxon>
        <taxon>Pleosporomycetidae</taxon>
        <taxon>Venturiales</taxon>
        <taxon>Sympoventuriaceae</taxon>
        <taxon>Verruconis</taxon>
    </lineage>
</organism>
<dbReference type="GeneID" id="27316448"/>
<dbReference type="HOGENOM" id="CLU_1918689_0_0_1"/>
<reference evidence="2 3" key="1">
    <citation type="submission" date="2015-01" db="EMBL/GenBank/DDBJ databases">
        <title>The Genome Sequence of Ochroconis gallopava CBS43764.</title>
        <authorList>
            <consortium name="The Broad Institute Genomics Platform"/>
            <person name="Cuomo C."/>
            <person name="de Hoog S."/>
            <person name="Gorbushina A."/>
            <person name="Stielow B."/>
            <person name="Teixiera M."/>
            <person name="Abouelleil A."/>
            <person name="Chapman S.B."/>
            <person name="Priest M."/>
            <person name="Young S.K."/>
            <person name="Wortman J."/>
            <person name="Nusbaum C."/>
            <person name="Birren B."/>
        </authorList>
    </citation>
    <scope>NUCLEOTIDE SEQUENCE [LARGE SCALE GENOMIC DNA]</scope>
    <source>
        <strain evidence="2 3">CBS 43764</strain>
    </source>
</reference>
<dbReference type="InParanoid" id="A0A0D2A003"/>
<dbReference type="AlphaFoldDB" id="A0A0D2A003"/>
<sequence length="132" mass="14895">MSKEELPGRGTDDITSVSLRQSSPTAYWPSRPHQTAFFIHPPHGPPFCSLPVPNWSLFNLTGPRFRITHPRELIRSEHMHLILTSRLMVIDVVCMAGSTTRPAGVRGKKSREGEVKWQKTTLPHDGRDTQDS</sequence>
<evidence type="ECO:0000313" key="3">
    <source>
        <dbReference type="Proteomes" id="UP000053259"/>
    </source>
</evidence>
<dbReference type="RefSeq" id="XP_016209832.1">
    <property type="nucleotide sequence ID" value="XM_016362384.1"/>
</dbReference>
<gene>
    <name evidence="2" type="ORF">PV09_08475</name>
</gene>
<keyword evidence="3" id="KW-1185">Reference proteome</keyword>
<dbReference type="VEuPathDB" id="FungiDB:PV09_08475"/>